<name>A0A9P7KME4_9HYPO</name>
<dbReference type="Proteomes" id="UP000782241">
    <property type="component" value="Unassembled WGS sequence"/>
</dbReference>
<dbReference type="AlphaFoldDB" id="A0A9P7KME4"/>
<comment type="caution">
    <text evidence="2">The sequence shown here is derived from an EMBL/GenBank/DDBJ whole genome shotgun (WGS) entry which is preliminary data.</text>
</comment>
<keyword evidence="1" id="KW-1133">Transmembrane helix</keyword>
<evidence type="ECO:0000256" key="1">
    <source>
        <dbReference type="SAM" id="Phobius"/>
    </source>
</evidence>
<accession>A0A9P7KME4</accession>
<feature type="transmembrane region" description="Helical" evidence="1">
    <location>
        <begin position="95"/>
        <end position="116"/>
    </location>
</feature>
<dbReference type="EMBL" id="JAGPUO010000028">
    <property type="protein sequence ID" value="KAG5655618.1"/>
    <property type="molecule type" value="Genomic_DNA"/>
</dbReference>
<evidence type="ECO:0000313" key="2">
    <source>
        <dbReference type="EMBL" id="KAG5655618.1"/>
    </source>
</evidence>
<reference evidence="2" key="1">
    <citation type="submission" date="2021-04" db="EMBL/GenBank/DDBJ databases">
        <title>Draft genome of Fusarium avenaceum strain F156N33, isolated from an atmospheric sample in Virginia.</title>
        <authorList>
            <person name="Yang S."/>
            <person name="Vinatzer B.A."/>
            <person name="Coleman J."/>
        </authorList>
    </citation>
    <scope>NUCLEOTIDE SEQUENCE</scope>
    <source>
        <strain evidence="2">F156N33</strain>
    </source>
</reference>
<protein>
    <submittedName>
        <fullName evidence="2">Uncharacterized protein</fullName>
    </submittedName>
</protein>
<keyword evidence="3" id="KW-1185">Reference proteome</keyword>
<evidence type="ECO:0000313" key="3">
    <source>
        <dbReference type="Proteomes" id="UP000782241"/>
    </source>
</evidence>
<proteinExistence type="predicted"/>
<organism evidence="2 3">
    <name type="scientific">Fusarium avenaceum</name>
    <dbReference type="NCBI Taxonomy" id="40199"/>
    <lineage>
        <taxon>Eukaryota</taxon>
        <taxon>Fungi</taxon>
        <taxon>Dikarya</taxon>
        <taxon>Ascomycota</taxon>
        <taxon>Pezizomycotina</taxon>
        <taxon>Sordariomycetes</taxon>
        <taxon>Hypocreomycetidae</taxon>
        <taxon>Hypocreales</taxon>
        <taxon>Nectriaceae</taxon>
        <taxon>Fusarium</taxon>
        <taxon>Fusarium tricinctum species complex</taxon>
    </lineage>
</organism>
<keyword evidence="1" id="KW-0812">Transmembrane</keyword>
<gene>
    <name evidence="2" type="ORF">KAF25_003955</name>
</gene>
<sequence length="247" mass="27769">MAHLWWAAKRAAVQMADLSIKGVRRILRSDSALSALESVLVVPLRARFVALFYFVLRLGPPFRFSLLLSGYTVQCDQLGKTYPWSFRVHTNIERLVGGAALALALPFLYSLILVLHSRNVDAVPRSTLAVTASLFGVIQPLQNRRFRAVRSDIDGQIILDVAPCEPHDQTFSYPGARTALNIPVILYGICAGAAFEQMVDLYRCFVFHYNPVDLIQLENLFQGHFLFSYWRLRQLPVLGGRAFTDLG</sequence>
<keyword evidence="1" id="KW-0472">Membrane</keyword>